<evidence type="ECO:0000313" key="3">
    <source>
        <dbReference type="Proteomes" id="UP000239181"/>
    </source>
</evidence>
<evidence type="ECO:0000313" key="2">
    <source>
        <dbReference type="EMBL" id="PRD15002.1"/>
    </source>
</evidence>
<dbReference type="Proteomes" id="UP000239181">
    <property type="component" value="Unassembled WGS sequence"/>
</dbReference>
<keyword evidence="3" id="KW-1185">Reference proteome</keyword>
<feature type="signal peptide" evidence="1">
    <location>
        <begin position="1"/>
        <end position="21"/>
    </location>
</feature>
<reference evidence="2 3" key="1">
    <citation type="submission" date="2017-10" db="EMBL/GenBank/DDBJ databases">
        <title>Draft genome of two endophytic bacteria isolated from 'guarana' Paullinia cupana (Mart.) Ducke.</title>
        <authorList>
            <person name="Siqueira K.A."/>
            <person name="Liotti R.G."/>
            <person name="Mendes T.A."/>
            <person name="Soares M.A."/>
        </authorList>
    </citation>
    <scope>NUCLEOTIDE SEQUENCE [LARGE SCALE GENOMIC DNA]</scope>
    <source>
        <strain evidence="2 3">342</strain>
    </source>
</reference>
<evidence type="ECO:0008006" key="4">
    <source>
        <dbReference type="Google" id="ProtNLM"/>
    </source>
</evidence>
<keyword evidence="1" id="KW-0732">Signal</keyword>
<dbReference type="InterPro" id="IPR009560">
    <property type="entry name" value="DUF1176"/>
</dbReference>
<dbReference type="RefSeq" id="WP_105593280.1">
    <property type="nucleotide sequence ID" value="NZ_PDET01000008.1"/>
</dbReference>
<dbReference type="OrthoDB" id="6183301at2"/>
<accession>A0A2S9IB39</accession>
<protein>
    <recommendedName>
        <fullName evidence="4">DUF1176 domain-containing protein</fullName>
    </recommendedName>
</protein>
<feature type="chain" id="PRO_5015652746" description="DUF1176 domain-containing protein" evidence="1">
    <location>
        <begin position="22"/>
        <end position="362"/>
    </location>
</feature>
<name>A0A2S9IB39_9GAMM</name>
<dbReference type="EMBL" id="PDET01000008">
    <property type="protein sequence ID" value="PRD15002.1"/>
    <property type="molecule type" value="Genomic_DNA"/>
</dbReference>
<proteinExistence type="predicted"/>
<comment type="caution">
    <text evidence="2">The sequence shown here is derived from an EMBL/GenBank/DDBJ whole genome shotgun (WGS) entry which is preliminary data.</text>
</comment>
<dbReference type="AlphaFoldDB" id="A0A2S9IB39"/>
<gene>
    <name evidence="2" type="ORF">CQW29_13705</name>
</gene>
<evidence type="ECO:0000256" key="1">
    <source>
        <dbReference type="SAM" id="SignalP"/>
    </source>
</evidence>
<sequence length="362" mass="40484">MFYCMKWLSLAPLFFTSLLYAQPLQKTFDSWQITCNNLNSCETRSLPGNNGLAMTIARHAGQGDSPLLKIDYGNRYSGELPGGALQDNLLLDGQRMRLDLKHWQSTPHHLITNHSISINEFIAQIMDADSIQLVYRADASIRLKGLKAALLLMDEVQGRVNSDSAWIRRGDRPAWDVPAAPAIPQVYQPERPPQPLTPDETRGLIDFGSLHINSDSCSLDVQRREVSVSPLTDDKALLLVGCEMGAYNIIDLAFEVTRQPPYIPQHIALTLPFVPPDSNERKLEPINAEYDAVSGELLTFSKTRGLGDCGVATRWQFNGREFVLAEYAQESTCDAWNSSDRWPTLWVSRVENQPSGSVELEP</sequence>
<dbReference type="Pfam" id="PF06674">
    <property type="entry name" value="DUF1176"/>
    <property type="match status" value="1"/>
</dbReference>
<organism evidence="2 3">
    <name type="scientific">Pantoea coffeiphila</name>
    <dbReference type="NCBI Taxonomy" id="1465635"/>
    <lineage>
        <taxon>Bacteria</taxon>
        <taxon>Pseudomonadati</taxon>
        <taxon>Pseudomonadota</taxon>
        <taxon>Gammaproteobacteria</taxon>
        <taxon>Enterobacterales</taxon>
        <taxon>Erwiniaceae</taxon>
        <taxon>Pantoea</taxon>
    </lineage>
</organism>